<accession>A0AAV4NSM4</accession>
<dbReference type="Proteomes" id="UP001054945">
    <property type="component" value="Unassembled WGS sequence"/>
</dbReference>
<gene>
    <name evidence="2" type="ORF">CEXT_414361</name>
</gene>
<proteinExistence type="predicted"/>
<feature type="region of interest" description="Disordered" evidence="1">
    <location>
        <begin position="38"/>
        <end position="57"/>
    </location>
</feature>
<name>A0AAV4NSM4_CAEEX</name>
<sequence length="104" mass="11811">MHFKATHCKRPRNTNRYQIPDINPPWCKRNKNLDRHPLHGDNRRIHPSTGCCPQGDSDTRKIVSSDLGVSHNYLIIIRNDPVGVPLESSSVTAKLSCFHDHYGA</sequence>
<organism evidence="2 3">
    <name type="scientific">Caerostris extrusa</name>
    <name type="common">Bark spider</name>
    <name type="synonym">Caerostris bankana</name>
    <dbReference type="NCBI Taxonomy" id="172846"/>
    <lineage>
        <taxon>Eukaryota</taxon>
        <taxon>Metazoa</taxon>
        <taxon>Ecdysozoa</taxon>
        <taxon>Arthropoda</taxon>
        <taxon>Chelicerata</taxon>
        <taxon>Arachnida</taxon>
        <taxon>Araneae</taxon>
        <taxon>Araneomorphae</taxon>
        <taxon>Entelegynae</taxon>
        <taxon>Araneoidea</taxon>
        <taxon>Araneidae</taxon>
        <taxon>Caerostris</taxon>
    </lineage>
</organism>
<evidence type="ECO:0000256" key="1">
    <source>
        <dbReference type="SAM" id="MobiDB-lite"/>
    </source>
</evidence>
<comment type="caution">
    <text evidence="2">The sequence shown here is derived from an EMBL/GenBank/DDBJ whole genome shotgun (WGS) entry which is preliminary data.</text>
</comment>
<evidence type="ECO:0000313" key="2">
    <source>
        <dbReference type="EMBL" id="GIX87383.1"/>
    </source>
</evidence>
<reference evidence="2 3" key="1">
    <citation type="submission" date="2021-06" db="EMBL/GenBank/DDBJ databases">
        <title>Caerostris extrusa draft genome.</title>
        <authorList>
            <person name="Kono N."/>
            <person name="Arakawa K."/>
        </authorList>
    </citation>
    <scope>NUCLEOTIDE SEQUENCE [LARGE SCALE GENOMIC DNA]</scope>
</reference>
<dbReference type="EMBL" id="BPLR01003678">
    <property type="protein sequence ID" value="GIX87383.1"/>
    <property type="molecule type" value="Genomic_DNA"/>
</dbReference>
<protein>
    <submittedName>
        <fullName evidence="2">Uncharacterized protein</fullName>
    </submittedName>
</protein>
<keyword evidence="3" id="KW-1185">Reference proteome</keyword>
<dbReference type="AlphaFoldDB" id="A0AAV4NSM4"/>
<evidence type="ECO:0000313" key="3">
    <source>
        <dbReference type="Proteomes" id="UP001054945"/>
    </source>
</evidence>